<gene>
    <name evidence="2" type="ORF">D6D01_07904</name>
</gene>
<protein>
    <submittedName>
        <fullName evidence="2">Uncharacterized protein</fullName>
    </submittedName>
</protein>
<reference evidence="2 3" key="1">
    <citation type="submission" date="2018-10" db="EMBL/GenBank/DDBJ databases">
        <title>Fifty Aureobasidium pullulans genomes reveal a recombining polyextremotolerant generalist.</title>
        <authorList>
            <person name="Gostincar C."/>
            <person name="Turk M."/>
            <person name="Zajc J."/>
            <person name="Gunde-Cimerman N."/>
        </authorList>
    </citation>
    <scope>NUCLEOTIDE SEQUENCE [LARGE SCALE GENOMIC DNA]</scope>
    <source>
        <strain evidence="2 3">EXF-6604</strain>
    </source>
</reference>
<comment type="caution">
    <text evidence="2">The sequence shown here is derived from an EMBL/GenBank/DDBJ whole genome shotgun (WGS) entry which is preliminary data.</text>
</comment>
<accession>A0A4S9KJB4</accession>
<feature type="compositionally biased region" description="Basic and acidic residues" evidence="1">
    <location>
        <begin position="1"/>
        <end position="17"/>
    </location>
</feature>
<evidence type="ECO:0000313" key="2">
    <source>
        <dbReference type="EMBL" id="THY15399.1"/>
    </source>
</evidence>
<name>A0A4S9KJB4_AURPU</name>
<dbReference type="Proteomes" id="UP000306584">
    <property type="component" value="Unassembled WGS sequence"/>
</dbReference>
<dbReference type="EMBL" id="QZBD01000416">
    <property type="protein sequence ID" value="THY15399.1"/>
    <property type="molecule type" value="Genomic_DNA"/>
</dbReference>
<proteinExistence type="predicted"/>
<evidence type="ECO:0000256" key="1">
    <source>
        <dbReference type="SAM" id="MobiDB-lite"/>
    </source>
</evidence>
<feature type="region of interest" description="Disordered" evidence="1">
    <location>
        <begin position="1"/>
        <end position="26"/>
    </location>
</feature>
<dbReference type="AlphaFoldDB" id="A0A4S9KJB4"/>
<sequence>MMTKGTRRDARDDEITKSKPNKHPVAYVNPSKYVDYALNLYSPGADRMLHLLLQLRSDASKDATSD</sequence>
<evidence type="ECO:0000313" key="3">
    <source>
        <dbReference type="Proteomes" id="UP000306584"/>
    </source>
</evidence>
<organism evidence="2 3">
    <name type="scientific">Aureobasidium pullulans</name>
    <name type="common">Black yeast</name>
    <name type="synonym">Pullularia pullulans</name>
    <dbReference type="NCBI Taxonomy" id="5580"/>
    <lineage>
        <taxon>Eukaryota</taxon>
        <taxon>Fungi</taxon>
        <taxon>Dikarya</taxon>
        <taxon>Ascomycota</taxon>
        <taxon>Pezizomycotina</taxon>
        <taxon>Dothideomycetes</taxon>
        <taxon>Dothideomycetidae</taxon>
        <taxon>Dothideales</taxon>
        <taxon>Saccotheciaceae</taxon>
        <taxon>Aureobasidium</taxon>
    </lineage>
</organism>